<organism evidence="7 8">
    <name type="scientific">Macrococcoides goetzii</name>
    <dbReference type="NCBI Taxonomy" id="1891097"/>
    <lineage>
        <taxon>Bacteria</taxon>
        <taxon>Bacillati</taxon>
        <taxon>Bacillota</taxon>
        <taxon>Bacilli</taxon>
        <taxon>Bacillales</taxon>
        <taxon>Staphylococcaceae</taxon>
        <taxon>Macrococcoides</taxon>
    </lineage>
</organism>
<dbReference type="Pfam" id="PF01628">
    <property type="entry name" value="HrcA"/>
    <property type="match status" value="1"/>
</dbReference>
<dbReference type="Gene3D" id="3.30.450.40">
    <property type="match status" value="1"/>
</dbReference>
<dbReference type="GO" id="GO:0003677">
    <property type="term" value="F:DNA binding"/>
    <property type="evidence" value="ECO:0007669"/>
    <property type="project" value="InterPro"/>
</dbReference>
<dbReference type="EMBL" id="MJBI02000001">
    <property type="protein sequence ID" value="RAI82384.1"/>
    <property type="molecule type" value="Genomic_DNA"/>
</dbReference>
<feature type="domain" description="Heat-inducible transcription repressor HrcA C-terminal" evidence="6">
    <location>
        <begin position="104"/>
        <end position="304"/>
    </location>
</feature>
<proteinExistence type="inferred from homology"/>
<dbReference type="InterPro" id="IPR029016">
    <property type="entry name" value="GAF-like_dom_sf"/>
</dbReference>
<dbReference type="PANTHER" id="PTHR34824:SF1">
    <property type="entry name" value="HEAT-INDUCIBLE TRANSCRIPTION REPRESSOR HRCA"/>
    <property type="match status" value="1"/>
</dbReference>
<dbReference type="HAMAP" id="MF_00081">
    <property type="entry name" value="HrcA"/>
    <property type="match status" value="1"/>
</dbReference>
<dbReference type="Proteomes" id="UP000229523">
    <property type="component" value="Unassembled WGS sequence"/>
</dbReference>
<keyword evidence="2 5" id="KW-0805">Transcription regulation</keyword>
<evidence type="ECO:0000256" key="5">
    <source>
        <dbReference type="HAMAP-Rule" id="MF_00081"/>
    </source>
</evidence>
<reference evidence="7 8" key="1">
    <citation type="journal article" date="2018" name="Front. Microbiol.">
        <title>Description and Comparative Genomics of Macrococcus caseolyticus subsp. hominis subsp. nov., Macrococcus goetzii sp. nov., Macrococcus epidermidis sp. nov., and Macrococcus bohemicus sp. nov., Novel Macrococci From Human Clinical Material With Virulence Potential and Suspected Uptake of Foreign DNA by Natural Transformation.</title>
        <authorList>
            <person name="Maslanova I."/>
            <person name="Wertheimer Z."/>
            <person name="Sedlacek I."/>
            <person name="Svec P."/>
            <person name="Indrakova A."/>
            <person name="Kovarovic V."/>
            <person name="Schumann P."/>
            <person name="Sproer C."/>
            <person name="Kralova S."/>
            <person name="Sedo O."/>
            <person name="Kristofova L."/>
            <person name="Vrbovska V."/>
            <person name="Fuzik T."/>
            <person name="Petras P."/>
            <person name="Zdrahal Z."/>
            <person name="Ruzickova V."/>
            <person name="Doskar J."/>
            <person name="Pantucek R."/>
        </authorList>
    </citation>
    <scope>NUCLEOTIDE SEQUENCE [LARGE SCALE GENOMIC DNA]</scope>
    <source>
        <strain evidence="7 8">CCM 4927</strain>
    </source>
</reference>
<dbReference type="Gene3D" id="1.10.10.10">
    <property type="entry name" value="Winged helix-like DNA-binding domain superfamily/Winged helix DNA-binding domain"/>
    <property type="match status" value="1"/>
</dbReference>
<keyword evidence="8" id="KW-1185">Reference proteome</keyword>
<dbReference type="PIRSF" id="PIRSF005485">
    <property type="entry name" value="HrcA"/>
    <property type="match status" value="1"/>
</dbReference>
<evidence type="ECO:0000313" key="7">
    <source>
        <dbReference type="EMBL" id="RAI82384.1"/>
    </source>
</evidence>
<protein>
    <recommendedName>
        <fullName evidence="5">Heat-inducible transcription repressor HrcA</fullName>
    </recommendedName>
</protein>
<dbReference type="NCBIfam" id="TIGR00331">
    <property type="entry name" value="hrcA"/>
    <property type="match status" value="1"/>
</dbReference>
<keyword evidence="1 5" id="KW-0678">Repressor</keyword>
<dbReference type="GO" id="GO:0045892">
    <property type="term" value="P:negative regulation of DNA-templated transcription"/>
    <property type="evidence" value="ECO:0007669"/>
    <property type="project" value="UniProtKB-UniRule"/>
</dbReference>
<dbReference type="Gene3D" id="3.30.390.60">
    <property type="entry name" value="Heat-inducible transcription repressor hrca homolog, domain 3"/>
    <property type="match status" value="1"/>
</dbReference>
<dbReference type="InterPro" id="IPR036390">
    <property type="entry name" value="WH_DNA-bd_sf"/>
</dbReference>
<dbReference type="InterPro" id="IPR021153">
    <property type="entry name" value="HrcA_C"/>
</dbReference>
<dbReference type="SUPFAM" id="SSF46785">
    <property type="entry name" value="Winged helix' DNA-binding domain"/>
    <property type="match status" value="1"/>
</dbReference>
<dbReference type="PANTHER" id="PTHR34824">
    <property type="entry name" value="HEAT-INDUCIBLE TRANSCRIPTION REPRESSOR HRCA"/>
    <property type="match status" value="1"/>
</dbReference>
<accession>A0A2G5NUN0</accession>
<dbReference type="InterPro" id="IPR002571">
    <property type="entry name" value="HrcA"/>
</dbReference>
<dbReference type="AlphaFoldDB" id="A0A2G5NUN0"/>
<keyword evidence="3 5" id="KW-0346">Stress response</keyword>
<evidence type="ECO:0000313" key="8">
    <source>
        <dbReference type="Proteomes" id="UP000229523"/>
    </source>
</evidence>
<evidence type="ECO:0000259" key="6">
    <source>
        <dbReference type="Pfam" id="PF01628"/>
    </source>
</evidence>
<evidence type="ECO:0000256" key="3">
    <source>
        <dbReference type="ARBA" id="ARBA00023016"/>
    </source>
</evidence>
<dbReference type="InterPro" id="IPR023120">
    <property type="entry name" value="WHTH_transcript_rep_HrcA_IDD"/>
</dbReference>
<dbReference type="SUPFAM" id="SSF55781">
    <property type="entry name" value="GAF domain-like"/>
    <property type="match status" value="1"/>
</dbReference>
<sequence length="315" mass="36197">MLTDRQLHLLNVIVEDFVDSGSPIGSKKLIEQHNLDVSPATIRAEMKRLEDHGLIEKMHSSSGRIPSEAGYKFYVEALQKEFPYEENFFIDQTNFVDFRMLAKDIAMDTQYLSIATTTEIDKRSISQIHLTYLTPTNLVLIIVYENGNVEHQQISWQVRLTRQEIERMNNYLNQNLLAIIEGNIHLDVNREGFKQLPLTHLKSEIVKKARTKSHTIYFEGREYLYEIIDSDNLNAVKETLKLIDSDDLPIILSQVESDHIQVTLGQEIDKNLEGISIVTSPIHLHNMNGKIAVIGPTQMSYRKVFNKLASINHLL</sequence>
<comment type="similarity">
    <text evidence="5">Belongs to the HrcA family.</text>
</comment>
<keyword evidence="4 5" id="KW-0804">Transcription</keyword>
<dbReference type="RefSeq" id="WP_099578520.1">
    <property type="nucleotide sequence ID" value="NZ_MJBI02000001.1"/>
</dbReference>
<evidence type="ECO:0000256" key="2">
    <source>
        <dbReference type="ARBA" id="ARBA00023015"/>
    </source>
</evidence>
<evidence type="ECO:0000256" key="1">
    <source>
        <dbReference type="ARBA" id="ARBA00022491"/>
    </source>
</evidence>
<dbReference type="InterPro" id="IPR036388">
    <property type="entry name" value="WH-like_DNA-bd_sf"/>
</dbReference>
<comment type="caution">
    <text evidence="7">The sequence shown here is derived from an EMBL/GenBank/DDBJ whole genome shotgun (WGS) entry which is preliminary data.</text>
</comment>
<name>A0A2G5NUN0_9STAP</name>
<gene>
    <name evidence="5 7" type="primary">hrcA</name>
    <name evidence="7" type="ORF">BFS35_001490</name>
</gene>
<comment type="function">
    <text evidence="5">Negative regulator of class I heat shock genes (grpE-dnaK-dnaJ and groELS operons). Prevents heat-shock induction of these operons.</text>
</comment>
<evidence type="ECO:0000256" key="4">
    <source>
        <dbReference type="ARBA" id="ARBA00023163"/>
    </source>
</evidence>